<dbReference type="PANTHER" id="PTHR13944">
    <property type="entry name" value="AGAP007712-PA"/>
    <property type="match status" value="1"/>
</dbReference>
<dbReference type="GO" id="GO:0005078">
    <property type="term" value="F:MAP-kinase scaffold activity"/>
    <property type="evidence" value="ECO:0007669"/>
    <property type="project" value="TreeGrafter"/>
</dbReference>
<dbReference type="PANTHER" id="PTHR13944:SF18">
    <property type="entry name" value="A-KINASE ANCHOR PROTEIN 13"/>
    <property type="match status" value="1"/>
</dbReference>
<reference evidence="3" key="1">
    <citation type="journal article" date="2006" name="Science">
        <title>Ancient noncoding elements conserved in the human genome.</title>
        <authorList>
            <person name="Venkatesh B."/>
            <person name="Kirkness E.F."/>
            <person name="Loh Y.H."/>
            <person name="Halpern A.L."/>
            <person name="Lee A.P."/>
            <person name="Johnson J."/>
            <person name="Dandona N."/>
            <person name="Viswanathan L.D."/>
            <person name="Tay A."/>
            <person name="Venter J.C."/>
            <person name="Strausberg R.L."/>
            <person name="Brenner S."/>
        </authorList>
    </citation>
    <scope>NUCLEOTIDE SEQUENCE [LARGE SCALE GENOMIC DNA]</scope>
</reference>
<dbReference type="STRING" id="7868.ENSCMIP00000021691"/>
<reference evidence="3" key="3">
    <citation type="journal article" date="2014" name="Nature">
        <title>Elephant shark genome provides unique insights into gnathostome evolution.</title>
        <authorList>
            <consortium name="International Elephant Shark Genome Sequencing Consortium"/>
            <person name="Venkatesh B."/>
            <person name="Lee A.P."/>
            <person name="Ravi V."/>
            <person name="Maurya A.K."/>
            <person name="Lian M.M."/>
            <person name="Swann J.B."/>
            <person name="Ohta Y."/>
            <person name="Flajnik M.F."/>
            <person name="Sutoh Y."/>
            <person name="Kasahara M."/>
            <person name="Hoon S."/>
            <person name="Gangu V."/>
            <person name="Roy S.W."/>
            <person name="Irimia M."/>
            <person name="Korzh V."/>
            <person name="Kondrychyn I."/>
            <person name="Lim Z.W."/>
            <person name="Tay B.H."/>
            <person name="Tohari S."/>
            <person name="Kong K.W."/>
            <person name="Ho S."/>
            <person name="Lorente-Galdos B."/>
            <person name="Quilez J."/>
            <person name="Marques-Bonet T."/>
            <person name="Raney B.J."/>
            <person name="Ingham P.W."/>
            <person name="Tay A."/>
            <person name="Hillier L.W."/>
            <person name="Minx P."/>
            <person name="Boehm T."/>
            <person name="Wilson R.K."/>
            <person name="Brenner S."/>
            <person name="Warren W.C."/>
        </authorList>
    </citation>
    <scope>NUCLEOTIDE SEQUENCE [LARGE SCALE GENOMIC DNA]</scope>
</reference>
<dbReference type="InParanoid" id="A0A4W3HZ59"/>
<proteinExistence type="predicted"/>
<dbReference type="GO" id="GO:0035023">
    <property type="term" value="P:regulation of Rho protein signal transduction"/>
    <property type="evidence" value="ECO:0007669"/>
    <property type="project" value="TreeGrafter"/>
</dbReference>
<dbReference type="GO" id="GO:0043123">
    <property type="term" value="P:positive regulation of canonical NF-kappaB signal transduction"/>
    <property type="evidence" value="ECO:0007669"/>
    <property type="project" value="TreeGrafter"/>
</dbReference>
<dbReference type="Ensembl" id="ENSCMIT00000022076.1">
    <property type="protein sequence ID" value="ENSCMIP00000021691.1"/>
    <property type="gene ID" value="ENSCMIG00000009859.1"/>
</dbReference>
<dbReference type="GO" id="GO:0015629">
    <property type="term" value="C:actin cytoskeleton"/>
    <property type="evidence" value="ECO:0007669"/>
    <property type="project" value="TreeGrafter"/>
</dbReference>
<accession>A0A4W3HZ59</accession>
<reference evidence="2" key="4">
    <citation type="submission" date="2025-08" db="UniProtKB">
        <authorList>
            <consortium name="Ensembl"/>
        </authorList>
    </citation>
    <scope>IDENTIFICATION</scope>
</reference>
<dbReference type="GO" id="GO:0016020">
    <property type="term" value="C:membrane"/>
    <property type="evidence" value="ECO:0007669"/>
    <property type="project" value="TreeGrafter"/>
</dbReference>
<dbReference type="GO" id="GO:0071875">
    <property type="term" value="P:adrenergic receptor signaling pathway"/>
    <property type="evidence" value="ECO:0007669"/>
    <property type="project" value="TreeGrafter"/>
</dbReference>
<name>A0A4W3HZ59_CALMI</name>
<organism evidence="2 3">
    <name type="scientific">Callorhinchus milii</name>
    <name type="common">Ghost shark</name>
    <dbReference type="NCBI Taxonomy" id="7868"/>
    <lineage>
        <taxon>Eukaryota</taxon>
        <taxon>Metazoa</taxon>
        <taxon>Chordata</taxon>
        <taxon>Craniata</taxon>
        <taxon>Vertebrata</taxon>
        <taxon>Chondrichthyes</taxon>
        <taxon>Holocephali</taxon>
        <taxon>Chimaeriformes</taxon>
        <taxon>Callorhinchidae</taxon>
        <taxon>Callorhinchus</taxon>
    </lineage>
</organism>
<reference evidence="2" key="5">
    <citation type="submission" date="2025-09" db="UniProtKB">
        <authorList>
            <consortium name="Ensembl"/>
        </authorList>
    </citation>
    <scope>IDENTIFICATION</scope>
</reference>
<reference evidence="3" key="2">
    <citation type="journal article" date="2007" name="PLoS Biol.">
        <title>Survey sequencing and comparative analysis of the elephant shark (Callorhinchus milii) genome.</title>
        <authorList>
            <person name="Venkatesh B."/>
            <person name="Kirkness E.F."/>
            <person name="Loh Y.H."/>
            <person name="Halpern A.L."/>
            <person name="Lee A.P."/>
            <person name="Johnson J."/>
            <person name="Dandona N."/>
            <person name="Viswanathan L.D."/>
            <person name="Tay A."/>
            <person name="Venter J.C."/>
            <person name="Strausberg R.L."/>
            <person name="Brenner S."/>
        </authorList>
    </citation>
    <scope>NUCLEOTIDE SEQUENCE [LARGE SCALE GENOMIC DNA]</scope>
</reference>
<sequence length="242" mass="25894">MSCPLISRSPPAPNLDVRLKCFYGSCYFNIKKIQTSIFSFLLFQVHPKTCKTITPPVVEHRLLVPCVMKLEPNQAPLCGESVLTVLLDEGPEIEDGLALYLVFFGSGQQHVTSTHRAAPSTLHTVAPAHNCCETVRVGLYACGAGDAVQVLAEESFQYVPDMARTIPLFLGASAGSEEAPGGPGFLGDFSVPVEDLDKDLRLAVKHLALSSLGGVPAPGELPPGRDGREWGSGGNPWRLEGL</sequence>
<feature type="region of interest" description="Disordered" evidence="1">
    <location>
        <begin position="215"/>
        <end position="242"/>
    </location>
</feature>
<dbReference type="Proteomes" id="UP000314986">
    <property type="component" value="Unassembled WGS sequence"/>
</dbReference>
<evidence type="ECO:0000256" key="1">
    <source>
        <dbReference type="SAM" id="MobiDB-lite"/>
    </source>
</evidence>
<keyword evidence="3" id="KW-1185">Reference proteome</keyword>
<protein>
    <submittedName>
        <fullName evidence="2">Uncharacterized protein</fullName>
    </submittedName>
</protein>
<dbReference type="InterPro" id="IPR051632">
    <property type="entry name" value="Rho_GEF"/>
</dbReference>
<evidence type="ECO:0000313" key="3">
    <source>
        <dbReference type="Proteomes" id="UP000314986"/>
    </source>
</evidence>
<evidence type="ECO:0000313" key="2">
    <source>
        <dbReference type="Ensembl" id="ENSCMIP00000021691.1"/>
    </source>
</evidence>
<dbReference type="AlphaFoldDB" id="A0A4W3HZ59"/>
<dbReference type="GeneTree" id="ENSGT00940000154146"/>